<comment type="caution">
    <text evidence="1">The sequence shown here is derived from an EMBL/GenBank/DDBJ whole genome shotgun (WGS) entry which is preliminary data.</text>
</comment>
<evidence type="ECO:0000313" key="2">
    <source>
        <dbReference type="Proteomes" id="UP000034235"/>
    </source>
</evidence>
<gene>
    <name evidence="1" type="ORF">US86_C0007G0068</name>
</gene>
<accession>A0A0G0JEC2</accession>
<sequence length="195" mass="22604">MIENPFISPLPAGLVRAIERDITHESTQVDHVRLEAARRAKESIENPEAWKDKFYPLELAKLFNQMIGSKLPDDIRLTEIHELYTRVYFSRKREQEFTKRFSDDVIQAGSKFYNLTSQTQKRYLTRLINETSLFVDLNQFGIRLVMPDVGNIRQVSLHNLQLGLRLPIQKAAFLATAFGEPYLFSRKTLDINSSS</sequence>
<dbReference type="EMBL" id="LBUP01000007">
    <property type="protein sequence ID" value="KKQ66023.1"/>
    <property type="molecule type" value="Genomic_DNA"/>
</dbReference>
<protein>
    <submittedName>
        <fullName evidence="1">Uncharacterized protein</fullName>
    </submittedName>
</protein>
<organism evidence="1 2">
    <name type="scientific">Candidatus Daviesbacteria bacterium GW2011_GWA2_38_24</name>
    <dbReference type="NCBI Taxonomy" id="1618422"/>
    <lineage>
        <taxon>Bacteria</taxon>
        <taxon>Candidatus Daviesiibacteriota</taxon>
    </lineage>
</organism>
<evidence type="ECO:0000313" key="1">
    <source>
        <dbReference type="EMBL" id="KKQ66023.1"/>
    </source>
</evidence>
<reference evidence="1 2" key="1">
    <citation type="journal article" date="2015" name="Nature">
        <title>rRNA introns, odd ribosomes, and small enigmatic genomes across a large radiation of phyla.</title>
        <authorList>
            <person name="Brown C.T."/>
            <person name="Hug L.A."/>
            <person name="Thomas B.C."/>
            <person name="Sharon I."/>
            <person name="Castelle C.J."/>
            <person name="Singh A."/>
            <person name="Wilkins M.J."/>
            <person name="Williams K.H."/>
            <person name="Banfield J.F."/>
        </authorList>
    </citation>
    <scope>NUCLEOTIDE SEQUENCE [LARGE SCALE GENOMIC DNA]</scope>
</reference>
<name>A0A0G0JEC2_9BACT</name>
<proteinExistence type="predicted"/>
<dbReference type="AlphaFoldDB" id="A0A0G0JEC2"/>
<dbReference type="Proteomes" id="UP000034235">
    <property type="component" value="Unassembled WGS sequence"/>
</dbReference>